<dbReference type="HOGENOM" id="CLU_019118_0_0_1"/>
<accession>H3DJ40</accession>
<dbReference type="PANTHER" id="PTHR13190:SF20">
    <property type="entry name" value="AUTOPHAGY-RELATED PROTEIN 2 HOMOLOG B"/>
    <property type="match status" value="1"/>
</dbReference>
<keyword evidence="5" id="KW-0256">Endoplasmic reticulum</keyword>
<dbReference type="GO" id="GO:0061723">
    <property type="term" value="P:glycophagy"/>
    <property type="evidence" value="ECO:0007669"/>
    <property type="project" value="TreeGrafter"/>
</dbReference>
<keyword evidence="6" id="KW-0445">Lipid transport</keyword>
<protein>
    <submittedName>
        <fullName evidence="10">Autophagy related 2B</fullName>
    </submittedName>
</protein>
<name>H3DJ40_TETNG</name>
<evidence type="ECO:0000313" key="10">
    <source>
        <dbReference type="Ensembl" id="ENSTNIP00000020535.1"/>
    </source>
</evidence>
<dbReference type="GO" id="GO:0006869">
    <property type="term" value="P:lipid transport"/>
    <property type="evidence" value="ECO:0007669"/>
    <property type="project" value="UniProtKB-KW"/>
</dbReference>
<dbReference type="GO" id="GO:0005789">
    <property type="term" value="C:endoplasmic reticulum membrane"/>
    <property type="evidence" value="ECO:0007669"/>
    <property type="project" value="UniProtKB-SubCell"/>
</dbReference>
<dbReference type="STRING" id="99883.ENSTNIP00000020535"/>
<dbReference type="InParanoid" id="H3DJ40"/>
<evidence type="ECO:0000256" key="6">
    <source>
        <dbReference type="ARBA" id="ARBA00023055"/>
    </source>
</evidence>
<dbReference type="PANTHER" id="PTHR13190">
    <property type="entry name" value="AUTOPHAGY-RELATED 2, ISOFORM A"/>
    <property type="match status" value="1"/>
</dbReference>
<evidence type="ECO:0000256" key="9">
    <source>
        <dbReference type="ARBA" id="ARBA00024615"/>
    </source>
</evidence>
<sequence length="799" mass="89752">MPWPFSESIKKRACRYLLHRYLGNFLEEKLSLDQLSLDLKALGSLSQVPLDKWSLNELLETADAPFEVITGFIQTISLTVPWAALVQENCALEVRGLEMVFRPRPRIASGNEPMYWSSFMTSSMQLAKECLSQKLTDDLGESFQPFEGLEKFAETIETVLRRVKVTFVDTVLRIEHIPENSKTGIALEIRINKIVYCDETDEESSDVNVHQPTTFAHKNLQLEGITVFWDEFSEMLRAGCKSSPTPAETEPKLSPSWNPKIICEPHPQFTEPLYSAAPFEPVQVGNLGGKMEISLTLKSNLAMPGAKLDVVGHIDTLLILLSPRQVHLLLDLFGAFSGGGQGSQEWAKDRKSRPMQQEDEYRLHMELNRCLKKDTTVTGVDPELFESQTTRTASSRGDKHDVFFSMADMDMSHSLSSLPPLGEPPTVDLDLSLNSNYSASPGESPSANATVSLYALWDDYIDLPRQREKQVNESPSVSQDSQLHQKILRQASHQSKPHGDESRPELLLNLTLSRLAISVLHIDPLPPPDAAHSPLGSMAAHFFSTLGPQNLAQVAFFQSRNIFNQACPHDHLRFVVQGLKISYEHCKGSSLRTFNTDVSLHQMEFLECLFPSEGFSGDFQRDIQYTELLTFDMAANPDAPLHTCLHLLYKQRERRGPQSGQFRLSTIPKKAEIQVELGLVRCELDISIVDRLNSLLQPQKLATAELMASHLYTSYNKHVSLHKAFTEVFLDDSHTPSNCHVSVSVSAPVLGLALRFPIPDLRSDQERGPWFKKSLQKEVLYLELQDVEVKTEFMAGNSP</sequence>
<dbReference type="GO" id="GO:0061709">
    <property type="term" value="P:reticulophagy"/>
    <property type="evidence" value="ECO:0007669"/>
    <property type="project" value="TreeGrafter"/>
</dbReference>
<evidence type="ECO:0000256" key="5">
    <source>
        <dbReference type="ARBA" id="ARBA00022824"/>
    </source>
</evidence>
<comment type="similarity">
    <text evidence="3">Belongs to the ATG2 family.</text>
</comment>
<dbReference type="Pfam" id="PF13329">
    <property type="entry name" value="ATG2_CAD"/>
    <property type="match status" value="1"/>
</dbReference>
<evidence type="ECO:0000256" key="2">
    <source>
        <dbReference type="ARBA" id="ARBA00004623"/>
    </source>
</evidence>
<evidence type="ECO:0000256" key="3">
    <source>
        <dbReference type="ARBA" id="ARBA00009714"/>
    </source>
</evidence>
<keyword evidence="4" id="KW-0813">Transport</keyword>
<dbReference type="Proteomes" id="UP000007303">
    <property type="component" value="Unassembled WGS sequence"/>
</dbReference>
<dbReference type="AlphaFoldDB" id="H3DJ40"/>
<dbReference type="GO" id="GO:0043495">
    <property type="term" value="F:protein-membrane adaptor activity"/>
    <property type="evidence" value="ECO:0007669"/>
    <property type="project" value="TreeGrafter"/>
</dbReference>
<dbReference type="GO" id="GO:0000422">
    <property type="term" value="P:autophagy of mitochondrion"/>
    <property type="evidence" value="ECO:0007669"/>
    <property type="project" value="TreeGrafter"/>
</dbReference>
<organism evidence="10 11">
    <name type="scientific">Tetraodon nigroviridis</name>
    <name type="common">Spotted green pufferfish</name>
    <name type="synonym">Chelonodon nigroviridis</name>
    <dbReference type="NCBI Taxonomy" id="99883"/>
    <lineage>
        <taxon>Eukaryota</taxon>
        <taxon>Metazoa</taxon>
        <taxon>Chordata</taxon>
        <taxon>Craniata</taxon>
        <taxon>Vertebrata</taxon>
        <taxon>Euteleostomi</taxon>
        <taxon>Actinopterygii</taxon>
        <taxon>Neopterygii</taxon>
        <taxon>Teleostei</taxon>
        <taxon>Neoteleostei</taxon>
        <taxon>Acanthomorphata</taxon>
        <taxon>Eupercaria</taxon>
        <taxon>Tetraodontiformes</taxon>
        <taxon>Tetradontoidea</taxon>
        <taxon>Tetraodontidae</taxon>
        <taxon>Tetraodon</taxon>
    </lineage>
</organism>
<keyword evidence="7" id="KW-0472">Membrane</keyword>
<evidence type="ECO:0000313" key="11">
    <source>
        <dbReference type="Proteomes" id="UP000007303"/>
    </source>
</evidence>
<dbReference type="GO" id="GO:0000045">
    <property type="term" value="P:autophagosome assembly"/>
    <property type="evidence" value="ECO:0007669"/>
    <property type="project" value="TreeGrafter"/>
</dbReference>
<dbReference type="GO" id="GO:0061908">
    <property type="term" value="C:phagophore"/>
    <property type="evidence" value="ECO:0007669"/>
    <property type="project" value="TreeGrafter"/>
</dbReference>
<comment type="catalytic activity">
    <reaction evidence="8">
        <text>a 1,2-diacyl-sn-glycero-3-phospho-L-serine(in) = a 1,2-diacyl-sn-glycero-3-phospho-L-serine(out)</text>
        <dbReference type="Rhea" id="RHEA:38663"/>
        <dbReference type="ChEBI" id="CHEBI:57262"/>
    </reaction>
</comment>
<dbReference type="Ensembl" id="ENSTNIT00000020767.1">
    <property type="protein sequence ID" value="ENSTNIP00000020535.1"/>
    <property type="gene ID" value="ENSTNIG00000017396.1"/>
</dbReference>
<dbReference type="InterPro" id="IPR026849">
    <property type="entry name" value="ATG2"/>
</dbReference>
<dbReference type="GO" id="GO:0034727">
    <property type="term" value="P:piecemeal microautophagy of the nucleus"/>
    <property type="evidence" value="ECO:0007669"/>
    <property type="project" value="TreeGrafter"/>
</dbReference>
<reference evidence="10" key="2">
    <citation type="submission" date="2025-08" db="UniProtKB">
        <authorList>
            <consortium name="Ensembl"/>
        </authorList>
    </citation>
    <scope>IDENTIFICATION</scope>
</reference>
<evidence type="ECO:0000256" key="8">
    <source>
        <dbReference type="ARBA" id="ARBA00024479"/>
    </source>
</evidence>
<dbReference type="GO" id="GO:0034045">
    <property type="term" value="C:phagophore assembly site membrane"/>
    <property type="evidence" value="ECO:0007669"/>
    <property type="project" value="UniProtKB-SubCell"/>
</dbReference>
<evidence type="ECO:0000256" key="4">
    <source>
        <dbReference type="ARBA" id="ARBA00022448"/>
    </source>
</evidence>
<comment type="subcellular location">
    <subcellularLocation>
        <location evidence="1">Endoplasmic reticulum membrane</location>
        <topology evidence="1">Peripheral membrane protein</topology>
    </subcellularLocation>
    <subcellularLocation>
        <location evidence="2">Preautophagosomal structure membrane</location>
        <topology evidence="2">Peripheral membrane protein</topology>
    </subcellularLocation>
</comment>
<dbReference type="GO" id="GO:0032266">
    <property type="term" value="F:phosphatidylinositol-3-phosphate binding"/>
    <property type="evidence" value="ECO:0007669"/>
    <property type="project" value="TreeGrafter"/>
</dbReference>
<evidence type="ECO:0000256" key="7">
    <source>
        <dbReference type="ARBA" id="ARBA00023136"/>
    </source>
</evidence>
<evidence type="ECO:0000256" key="1">
    <source>
        <dbReference type="ARBA" id="ARBA00004406"/>
    </source>
</evidence>
<reference evidence="11" key="1">
    <citation type="journal article" date="2004" name="Nature">
        <title>Genome duplication in the teleost fish Tetraodon nigroviridis reveals the early vertebrate proto-karyotype.</title>
        <authorList>
            <person name="Jaillon O."/>
            <person name="Aury J.-M."/>
            <person name="Brunet F."/>
            <person name="Petit J.-L."/>
            <person name="Stange-Thomann N."/>
            <person name="Mauceli E."/>
            <person name="Bouneau L."/>
            <person name="Fischer C."/>
            <person name="Ozouf-Costaz C."/>
            <person name="Bernot A."/>
            <person name="Nicaud S."/>
            <person name="Jaffe D."/>
            <person name="Fisher S."/>
            <person name="Lutfalla G."/>
            <person name="Dossat C."/>
            <person name="Segurens B."/>
            <person name="Dasilva C."/>
            <person name="Salanoubat M."/>
            <person name="Levy M."/>
            <person name="Boudet N."/>
            <person name="Castellano S."/>
            <person name="Anthouard V."/>
            <person name="Jubin C."/>
            <person name="Castelli V."/>
            <person name="Katinka M."/>
            <person name="Vacherie B."/>
            <person name="Biemont C."/>
            <person name="Skalli Z."/>
            <person name="Cattolico L."/>
            <person name="Poulain J."/>
            <person name="De Berardinis V."/>
            <person name="Cruaud C."/>
            <person name="Duprat S."/>
            <person name="Brottier P."/>
            <person name="Coutanceau J.-P."/>
            <person name="Gouzy J."/>
            <person name="Parra G."/>
            <person name="Lardier G."/>
            <person name="Chapple C."/>
            <person name="McKernan K.J."/>
            <person name="McEwan P."/>
            <person name="Bosak S."/>
            <person name="Kellis M."/>
            <person name="Volff J.-N."/>
            <person name="Guigo R."/>
            <person name="Zody M.C."/>
            <person name="Mesirov J."/>
            <person name="Lindblad-Toh K."/>
            <person name="Birren B."/>
            <person name="Nusbaum C."/>
            <person name="Kahn D."/>
            <person name="Robinson-Rechavi M."/>
            <person name="Laudet V."/>
            <person name="Schachter V."/>
            <person name="Quetier F."/>
            <person name="Saurin W."/>
            <person name="Scarpelli C."/>
            <person name="Wincker P."/>
            <person name="Lander E.S."/>
            <person name="Weissenbach J."/>
            <person name="Roest Crollius H."/>
        </authorList>
    </citation>
    <scope>NUCLEOTIDE SEQUENCE [LARGE SCALE GENOMIC DNA]</scope>
</reference>
<reference evidence="10" key="3">
    <citation type="submission" date="2025-09" db="UniProtKB">
        <authorList>
            <consortium name="Ensembl"/>
        </authorList>
    </citation>
    <scope>IDENTIFICATION</scope>
</reference>
<dbReference type="GeneTree" id="ENSGT00620000087966"/>
<comment type="catalytic activity">
    <reaction evidence="9">
        <text>a 1,2-diacyl-sn-glycero-3-phosphoethanolamine(in) = a 1,2-diacyl-sn-glycero-3-phosphoethanolamine(out)</text>
        <dbReference type="Rhea" id="RHEA:38895"/>
        <dbReference type="ChEBI" id="CHEBI:64612"/>
    </reaction>
</comment>
<proteinExistence type="inferred from homology"/>
<keyword evidence="11" id="KW-1185">Reference proteome</keyword>
<dbReference type="OMA" id="CANWTID"/>